<keyword evidence="3" id="KW-1185">Reference proteome</keyword>
<comment type="caution">
    <text evidence="2">The sequence shown here is derived from an EMBL/GenBank/DDBJ whole genome shotgun (WGS) entry which is preliminary data.</text>
</comment>
<name>A0A841MJ11_9BACT</name>
<dbReference type="PANTHER" id="PTHR11236:SF50">
    <property type="entry name" value="AMINODEOXYCHORISMATE SYNTHASE COMPONENT 1"/>
    <property type="match status" value="1"/>
</dbReference>
<dbReference type="InterPro" id="IPR019999">
    <property type="entry name" value="Anth_synth_I-like"/>
</dbReference>
<organism evidence="2 3">
    <name type="scientific">Algoriphagus iocasae</name>
    <dbReference type="NCBI Taxonomy" id="1836499"/>
    <lineage>
        <taxon>Bacteria</taxon>
        <taxon>Pseudomonadati</taxon>
        <taxon>Bacteroidota</taxon>
        <taxon>Cytophagia</taxon>
        <taxon>Cytophagales</taxon>
        <taxon>Cyclobacteriaceae</taxon>
        <taxon>Algoriphagus</taxon>
    </lineage>
</organism>
<evidence type="ECO:0000313" key="2">
    <source>
        <dbReference type="EMBL" id="MBB6325309.1"/>
    </source>
</evidence>
<accession>A0A841MJ11</accession>
<dbReference type="Pfam" id="PF00425">
    <property type="entry name" value="Chorismate_bind"/>
    <property type="match status" value="1"/>
</dbReference>
<evidence type="ECO:0000313" key="3">
    <source>
        <dbReference type="Proteomes" id="UP000588604"/>
    </source>
</evidence>
<dbReference type="GO" id="GO:0046820">
    <property type="term" value="F:4-amino-4-deoxychorismate synthase activity"/>
    <property type="evidence" value="ECO:0007669"/>
    <property type="project" value="UniProtKB-EC"/>
</dbReference>
<dbReference type="PANTHER" id="PTHR11236">
    <property type="entry name" value="AMINOBENZOATE/ANTHRANILATE SYNTHASE"/>
    <property type="match status" value="1"/>
</dbReference>
<keyword evidence="2" id="KW-0032">Aminotransferase</keyword>
<proteinExistence type="predicted"/>
<dbReference type="Gene3D" id="3.60.120.10">
    <property type="entry name" value="Anthranilate synthase"/>
    <property type="match status" value="1"/>
</dbReference>
<dbReference type="PRINTS" id="PR00095">
    <property type="entry name" value="ANTSNTHASEI"/>
</dbReference>
<dbReference type="EMBL" id="JACIJO010000001">
    <property type="protein sequence ID" value="MBB6325309.1"/>
    <property type="molecule type" value="Genomic_DNA"/>
</dbReference>
<dbReference type="EC" id="2.6.1.85" evidence="2"/>
<feature type="domain" description="Chorismate-utilising enzyme C-terminal" evidence="1">
    <location>
        <begin position="163"/>
        <end position="419"/>
    </location>
</feature>
<evidence type="ECO:0000259" key="1">
    <source>
        <dbReference type="Pfam" id="PF00425"/>
    </source>
</evidence>
<sequence length="433" mass="49712">MKRGILTNSSFFCPTMMDFPFSYSLPSPIFNQKLTTWAHAHFRFLALFQGNDYQYPEEPFADFFFAGNQELTENEIWDKSVQKVKVGIIGYDFKNQIEQLESSNPAWLPLPDLCFFTPEISLKFEGDLVKSRTELPDDFWKQIESIEFTEYSTECNFRALITSQEYLEKVKKIQDLIIEGETYEMNFCQAFEGQFENWDPIGAFFKLQKASPMPFSALFKAREKWLVSASPERFLKKKGSKLIGQPIKGTIRRGSTPEEDIVNRSILIESEKERAENLMITDLTRNDLSKVSKVASVKVDELFGIYSLPRVFQMITTVSSELKENVSFKEIIQATFPMGSMTGAPKIRTMKLIEELESFKRGWFSGAFGWIDEAGDFDFSVIIRSIIADQKAKKLYFAVGSAITIDSDASKEYEECELKSQAIREILHGRSDS</sequence>
<reference evidence="2 3" key="1">
    <citation type="submission" date="2020-08" db="EMBL/GenBank/DDBJ databases">
        <title>Genomic Encyclopedia of Type Strains, Phase IV (KMG-IV): sequencing the most valuable type-strain genomes for metagenomic binning, comparative biology and taxonomic classification.</title>
        <authorList>
            <person name="Goeker M."/>
        </authorList>
    </citation>
    <scope>NUCLEOTIDE SEQUENCE [LARGE SCALE GENOMIC DNA]</scope>
    <source>
        <strain evidence="2 3">DSM 102044</strain>
    </source>
</reference>
<dbReference type="InterPro" id="IPR015890">
    <property type="entry name" value="Chorismate_C"/>
</dbReference>
<gene>
    <name evidence="2" type="ORF">FHS59_000924</name>
</gene>
<dbReference type="InterPro" id="IPR005801">
    <property type="entry name" value="ADC_synthase"/>
</dbReference>
<protein>
    <submittedName>
        <fullName evidence="2">Para-aminobenzoate synthetase component 1</fullName>
        <ecNumber evidence="2">2.6.1.85</ecNumber>
    </submittedName>
</protein>
<dbReference type="GO" id="GO:0000162">
    <property type="term" value="P:L-tryptophan biosynthetic process"/>
    <property type="evidence" value="ECO:0007669"/>
    <property type="project" value="TreeGrafter"/>
</dbReference>
<keyword evidence="2" id="KW-0808">Transferase</keyword>
<dbReference type="SUPFAM" id="SSF56322">
    <property type="entry name" value="ADC synthase"/>
    <property type="match status" value="1"/>
</dbReference>
<dbReference type="RefSeq" id="WP_246388300.1">
    <property type="nucleotide sequence ID" value="NZ_JACIJO010000001.1"/>
</dbReference>
<dbReference type="AlphaFoldDB" id="A0A841MJ11"/>
<dbReference type="Proteomes" id="UP000588604">
    <property type="component" value="Unassembled WGS sequence"/>
</dbReference>